<proteinExistence type="predicted"/>
<evidence type="ECO:0000313" key="3">
    <source>
        <dbReference type="Proteomes" id="UP001597079"/>
    </source>
</evidence>
<accession>A0ABW4JG46</accession>
<protein>
    <recommendedName>
        <fullName evidence="4">PrgI family protein</fullName>
    </recommendedName>
</protein>
<evidence type="ECO:0000256" key="1">
    <source>
        <dbReference type="SAM" id="Phobius"/>
    </source>
</evidence>
<evidence type="ECO:0000313" key="2">
    <source>
        <dbReference type="EMBL" id="MFD1674854.1"/>
    </source>
</evidence>
<organism evidence="2 3">
    <name type="scientific">Alicyclobacillus fodiniaquatilis</name>
    <dbReference type="NCBI Taxonomy" id="1661150"/>
    <lineage>
        <taxon>Bacteria</taxon>
        <taxon>Bacillati</taxon>
        <taxon>Bacillota</taxon>
        <taxon>Bacilli</taxon>
        <taxon>Bacillales</taxon>
        <taxon>Alicyclobacillaceae</taxon>
        <taxon>Alicyclobacillus</taxon>
    </lineage>
</organism>
<dbReference type="EMBL" id="JBHUCX010000023">
    <property type="protein sequence ID" value="MFD1674854.1"/>
    <property type="molecule type" value="Genomic_DNA"/>
</dbReference>
<keyword evidence="3" id="KW-1185">Reference proteome</keyword>
<feature type="transmembrane region" description="Helical" evidence="1">
    <location>
        <begin position="55"/>
        <end position="76"/>
    </location>
</feature>
<feature type="transmembrane region" description="Helical" evidence="1">
    <location>
        <begin position="23"/>
        <end position="43"/>
    </location>
</feature>
<keyword evidence="1" id="KW-0812">Transmembrane</keyword>
<dbReference type="Proteomes" id="UP001597079">
    <property type="component" value="Unassembled WGS sequence"/>
</dbReference>
<evidence type="ECO:0008006" key="4">
    <source>
        <dbReference type="Google" id="ProtNLM"/>
    </source>
</evidence>
<comment type="caution">
    <text evidence="2">The sequence shown here is derived from an EMBL/GenBank/DDBJ whole genome shotgun (WGS) entry which is preliminary data.</text>
</comment>
<gene>
    <name evidence="2" type="ORF">ACFSB2_09100</name>
</gene>
<keyword evidence="1" id="KW-0472">Membrane</keyword>
<name>A0ABW4JG46_9BACL</name>
<sequence length="131" mass="14858">MEEGFIEVNNQGMRLFGGITTKHILSVTIGVSVFAPLAIVLYLAIRLSVTPAHPYLPYVGAGLGFIPGAILGAIPVPRRKITLLILLYRKTKFRMRTQVFTFDREYRQRVNRERYAKLRSLVESEVVANHE</sequence>
<dbReference type="RefSeq" id="WP_377942728.1">
    <property type="nucleotide sequence ID" value="NZ_JBHUCX010000023.1"/>
</dbReference>
<keyword evidence="1" id="KW-1133">Transmembrane helix</keyword>
<reference evidence="3" key="1">
    <citation type="journal article" date="2019" name="Int. J. Syst. Evol. Microbiol.">
        <title>The Global Catalogue of Microorganisms (GCM) 10K type strain sequencing project: providing services to taxonomists for standard genome sequencing and annotation.</title>
        <authorList>
            <consortium name="The Broad Institute Genomics Platform"/>
            <consortium name="The Broad Institute Genome Sequencing Center for Infectious Disease"/>
            <person name="Wu L."/>
            <person name="Ma J."/>
        </authorList>
    </citation>
    <scope>NUCLEOTIDE SEQUENCE [LARGE SCALE GENOMIC DNA]</scope>
    <source>
        <strain evidence="3">CGMCC 1.12286</strain>
    </source>
</reference>